<name>A0A5N6VIS9_9EURO</name>
<keyword evidence="2" id="KW-1185">Reference proteome</keyword>
<sequence length="150" mass="16108">MAAKRPKSGDVVLHTATTVEADTLYLMKASTVAIYLHRQMTAQGSLRGFGQNLQGRFFAEGNQIEVTGSFSQSVDNFDAPSVTLTYEDLADLQGTYNIVIDVPPSYVGAADLSLNLKNVQNKTASISGPMVPPTSGRQSVSGFVRFGWAM</sequence>
<dbReference type="AlphaFoldDB" id="A0A5N6VIS9"/>
<reference evidence="2" key="1">
    <citation type="submission" date="2019-04" db="EMBL/GenBank/DDBJ databases">
        <title>Friends and foes A comparative genomics studyof 23 Aspergillus species from section Flavi.</title>
        <authorList>
            <consortium name="DOE Joint Genome Institute"/>
            <person name="Kjaerbolling I."/>
            <person name="Vesth T."/>
            <person name="Frisvad J.C."/>
            <person name="Nybo J.L."/>
            <person name="Theobald S."/>
            <person name="Kildgaard S."/>
            <person name="Isbrandt T."/>
            <person name="Kuo A."/>
            <person name="Sato A."/>
            <person name="Lyhne E.K."/>
            <person name="Kogle M.E."/>
            <person name="Wiebenga A."/>
            <person name="Kun R.S."/>
            <person name="Lubbers R.J."/>
            <person name="Makela M.R."/>
            <person name="Barry K."/>
            <person name="Chovatia M."/>
            <person name="Clum A."/>
            <person name="Daum C."/>
            <person name="Haridas S."/>
            <person name="He G."/>
            <person name="LaButti K."/>
            <person name="Lipzen A."/>
            <person name="Mondo S."/>
            <person name="Riley R."/>
            <person name="Salamov A."/>
            <person name="Simmons B.A."/>
            <person name="Magnuson J.K."/>
            <person name="Henrissat B."/>
            <person name="Mortensen U.H."/>
            <person name="Larsen T.O."/>
            <person name="Devries R.P."/>
            <person name="Grigoriev I.V."/>
            <person name="Machida M."/>
            <person name="Baker S.E."/>
            <person name="Andersen M.R."/>
        </authorList>
    </citation>
    <scope>NUCLEOTIDE SEQUENCE [LARGE SCALE GENOMIC DNA]</scope>
    <source>
        <strain evidence="2">CBS 130015</strain>
    </source>
</reference>
<protein>
    <submittedName>
        <fullName evidence="1">Uncharacterized protein</fullName>
    </submittedName>
</protein>
<organism evidence="1 2">
    <name type="scientific">Aspergillus transmontanensis</name>
    <dbReference type="NCBI Taxonomy" id="1034304"/>
    <lineage>
        <taxon>Eukaryota</taxon>
        <taxon>Fungi</taxon>
        <taxon>Dikarya</taxon>
        <taxon>Ascomycota</taxon>
        <taxon>Pezizomycotina</taxon>
        <taxon>Eurotiomycetes</taxon>
        <taxon>Eurotiomycetidae</taxon>
        <taxon>Eurotiales</taxon>
        <taxon>Aspergillaceae</taxon>
        <taxon>Aspergillus</taxon>
        <taxon>Aspergillus subgen. Circumdati</taxon>
    </lineage>
</organism>
<dbReference type="Proteomes" id="UP000325433">
    <property type="component" value="Unassembled WGS sequence"/>
</dbReference>
<accession>A0A5N6VIS9</accession>
<evidence type="ECO:0000313" key="2">
    <source>
        <dbReference type="Proteomes" id="UP000325433"/>
    </source>
</evidence>
<evidence type="ECO:0000313" key="1">
    <source>
        <dbReference type="EMBL" id="KAE8308079.1"/>
    </source>
</evidence>
<proteinExistence type="predicted"/>
<dbReference type="EMBL" id="ML738391">
    <property type="protein sequence ID" value="KAE8308079.1"/>
    <property type="molecule type" value="Genomic_DNA"/>
</dbReference>
<gene>
    <name evidence="1" type="ORF">BDV41DRAFT_581758</name>
</gene>